<feature type="region of interest" description="Disordered" evidence="1">
    <location>
        <begin position="177"/>
        <end position="237"/>
    </location>
</feature>
<gene>
    <name evidence="2" type="ORF">BDD16_004587</name>
</gene>
<evidence type="ECO:0000256" key="1">
    <source>
        <dbReference type="SAM" id="MobiDB-lite"/>
    </source>
</evidence>
<name>A0A7Y9R5F8_9BURK</name>
<keyword evidence="3" id="KW-1185">Reference proteome</keyword>
<dbReference type="AntiFam" id="ANF00178">
    <property type="entry name" value="Shadow ORF (opposite dhbF)"/>
</dbReference>
<dbReference type="EMBL" id="JACCFH010000002">
    <property type="protein sequence ID" value="NYG35525.1"/>
    <property type="molecule type" value="Genomic_DNA"/>
</dbReference>
<proteinExistence type="predicted"/>
<feature type="region of interest" description="Disordered" evidence="1">
    <location>
        <begin position="14"/>
        <end position="33"/>
    </location>
</feature>
<evidence type="ECO:0000313" key="2">
    <source>
        <dbReference type="EMBL" id="NYG35525.1"/>
    </source>
</evidence>
<dbReference type="Proteomes" id="UP000518288">
    <property type="component" value="Unassembled WGS sequence"/>
</dbReference>
<accession>A0A7Y9R5F8</accession>
<sequence>MTWNSGAWARLRSGLSASTTRSKGQRLAGEGAQRGVADLREQLGEGLLGVEVAAEDEGVDEQADEVLGLGVLAVGHGRADADVGLSAVAVQHELQGCQQGHEDRRSLGAGEPLDGLAQRGVEGAGEAGAAVALLGGAGEVGGEFEQGGGALELRDPPGELGGGGFARAPALLPGCHVAVGHGKSGQGPQSRASPARASGTARPTRAPARQSTSRRDAVVQVEQQHVLQRCRRRRSRP</sequence>
<feature type="compositionally biased region" description="Basic residues" evidence="1">
    <location>
        <begin position="228"/>
        <end position="237"/>
    </location>
</feature>
<organism evidence="2 3">
    <name type="scientific">Sphaerotilus montanus</name>
    <dbReference type="NCBI Taxonomy" id="522889"/>
    <lineage>
        <taxon>Bacteria</taxon>
        <taxon>Pseudomonadati</taxon>
        <taxon>Pseudomonadota</taxon>
        <taxon>Betaproteobacteria</taxon>
        <taxon>Burkholderiales</taxon>
        <taxon>Sphaerotilaceae</taxon>
        <taxon>Sphaerotilus</taxon>
    </lineage>
</organism>
<dbReference type="AlphaFoldDB" id="A0A7Y9R5F8"/>
<evidence type="ECO:0000313" key="3">
    <source>
        <dbReference type="Proteomes" id="UP000518288"/>
    </source>
</evidence>
<comment type="caution">
    <text evidence="2">The sequence shown here is derived from an EMBL/GenBank/DDBJ whole genome shotgun (WGS) entry which is preliminary data.</text>
</comment>
<reference evidence="2 3" key="1">
    <citation type="submission" date="2020-07" db="EMBL/GenBank/DDBJ databases">
        <title>Genomic Encyclopedia of Archaeal and Bacterial Type Strains, Phase II (KMG-II): from individual species to whole genera.</title>
        <authorList>
            <person name="Goeker M."/>
        </authorList>
    </citation>
    <scope>NUCLEOTIDE SEQUENCE [LARGE SCALE GENOMIC DNA]</scope>
    <source>
        <strain evidence="2 3">DSM 21226</strain>
    </source>
</reference>
<protein>
    <submittedName>
        <fullName evidence="2">Uncharacterized protein</fullName>
    </submittedName>
</protein>